<name>A0A3E1Y3Z2_9BACT</name>
<sequence>MLERKLKWSHLRALNELYTKEQTSAQIQDNAFIQHLKNKKRLIANKPGYQNILIAKPGYLQYYQDNFLKAYERYTLFLQSNNITTDGRHRFDEYDLETFAFIMERKEEILASVPSIRQFSSRMFKEKGSKYLDTHPGIASIVLNLLNLEAFPGSDTTENQWRFVIDHPTPNLIVLCENIANLKRPWVARTHKIELWYVGGNNTTILEQISPEKLEIPLLYSCDWDQHGLEIYKRIHEIFNSKNKNIQILTPYNQECFLPESSPNHGSKWKDLHITHQWKSHPFNKEQTNLLSKLINNKQWIEEESQDLVQLLQYNGFSV</sequence>
<dbReference type="OrthoDB" id="642277at2"/>
<keyword evidence="2" id="KW-1185">Reference proteome</keyword>
<organism evidence="1 2">
    <name type="scientific">Chitinophaga silvatica</name>
    <dbReference type="NCBI Taxonomy" id="2282649"/>
    <lineage>
        <taxon>Bacteria</taxon>
        <taxon>Pseudomonadati</taxon>
        <taxon>Bacteroidota</taxon>
        <taxon>Chitinophagia</taxon>
        <taxon>Chitinophagales</taxon>
        <taxon>Chitinophagaceae</taxon>
        <taxon>Chitinophaga</taxon>
    </lineage>
</organism>
<comment type="caution">
    <text evidence="1">The sequence shown here is derived from an EMBL/GenBank/DDBJ whole genome shotgun (WGS) entry which is preliminary data.</text>
</comment>
<gene>
    <name evidence="1" type="ORF">DVR12_22610</name>
</gene>
<evidence type="ECO:0008006" key="3">
    <source>
        <dbReference type="Google" id="ProtNLM"/>
    </source>
</evidence>
<accession>A0A3E1Y3Z2</accession>
<dbReference type="EMBL" id="QPMM01000013">
    <property type="protein sequence ID" value="RFS19430.1"/>
    <property type="molecule type" value="Genomic_DNA"/>
</dbReference>
<dbReference type="Proteomes" id="UP000260644">
    <property type="component" value="Unassembled WGS sequence"/>
</dbReference>
<proteinExistence type="predicted"/>
<dbReference type="RefSeq" id="WP_116978085.1">
    <property type="nucleotide sequence ID" value="NZ_QPMM01000013.1"/>
</dbReference>
<protein>
    <recommendedName>
        <fullName evidence="3">Wadjet protein JetD C-terminal domain-containing protein</fullName>
    </recommendedName>
</protein>
<reference evidence="1 2" key="1">
    <citation type="submission" date="2018-07" db="EMBL/GenBank/DDBJ databases">
        <title>Chitinophaga K2CV101002-2 sp. nov., isolated from a monsoon evergreen broad-leaved forest soil.</title>
        <authorList>
            <person name="Lv Y."/>
        </authorList>
    </citation>
    <scope>NUCLEOTIDE SEQUENCE [LARGE SCALE GENOMIC DNA]</scope>
    <source>
        <strain evidence="1 2">GDMCC 1.1288</strain>
    </source>
</reference>
<dbReference type="AlphaFoldDB" id="A0A3E1Y3Z2"/>
<evidence type="ECO:0000313" key="2">
    <source>
        <dbReference type="Proteomes" id="UP000260644"/>
    </source>
</evidence>
<evidence type="ECO:0000313" key="1">
    <source>
        <dbReference type="EMBL" id="RFS19430.1"/>
    </source>
</evidence>